<dbReference type="GO" id="GO:0006281">
    <property type="term" value="P:DNA repair"/>
    <property type="evidence" value="ECO:0007669"/>
    <property type="project" value="UniProtKB-UniRule"/>
</dbReference>
<dbReference type="InterPro" id="IPR000085">
    <property type="entry name" value="RuvA"/>
</dbReference>
<dbReference type="GO" id="GO:0009379">
    <property type="term" value="C:Holliday junction helicase complex"/>
    <property type="evidence" value="ECO:0007669"/>
    <property type="project" value="InterPro"/>
</dbReference>
<keyword evidence="1 6" id="KW-0963">Cytoplasm</keyword>
<comment type="function">
    <text evidence="6">The RuvA-RuvB-RuvC complex processes Holliday junction (HJ) DNA during genetic recombination and DNA repair, while the RuvA-RuvB complex plays an important role in the rescue of blocked DNA replication forks via replication fork reversal (RFR). RuvA specifically binds to HJ cruciform DNA, conferring on it an open structure. The RuvB hexamer acts as an ATP-dependent pump, pulling dsDNA into and through the RuvAB complex. HJ branch migration allows RuvC to scan DNA until it finds its consensus sequence, where it cleaves and resolves the cruciform DNA.</text>
</comment>
<dbReference type="HAMAP" id="MF_00031">
    <property type="entry name" value="DNA_HJ_migration_RuvA"/>
    <property type="match status" value="1"/>
</dbReference>
<dbReference type="RefSeq" id="WP_010883258.1">
    <property type="nucleotide sequence ID" value="NZ_CP160064.1"/>
</dbReference>
<dbReference type="InterPro" id="IPR012340">
    <property type="entry name" value="NA-bd_OB-fold"/>
</dbReference>
<sequence>MYDYIRGTLTYVHTGAIVIECQGIGYHIAITERWAIECIRALHQDFLVFTHVIFRETEHLLYGFHSREERECFRILISFSGIGPKLALAILNALPLKVLCSVVRSEDIRALASVSGIGKKTAEKLMVELKQKLPDLLPLDSRVETSQTHTTSSCLEEGIQALAALGYSKIAAERMIAEAIKDLPEGSSLTDILPIALKKNFSGVNKD</sequence>
<dbReference type="SUPFAM" id="SSF46929">
    <property type="entry name" value="DNA helicase RuvA subunit, C-terminal domain"/>
    <property type="match status" value="1"/>
</dbReference>
<evidence type="ECO:0000313" key="18">
    <source>
        <dbReference type="EMBL" id="CRI73287.1"/>
    </source>
</evidence>
<dbReference type="Pfam" id="PF14520">
    <property type="entry name" value="HHH_5"/>
    <property type="match status" value="1"/>
</dbReference>
<evidence type="ECO:0000313" key="13">
    <source>
        <dbReference type="EMBL" id="CRI47244.1"/>
    </source>
</evidence>
<dbReference type="CDD" id="cd14332">
    <property type="entry name" value="UBA_RuvA_C"/>
    <property type="match status" value="1"/>
</dbReference>
<proteinExistence type="inferred from homology"/>
<dbReference type="EMBL" id="LN847240">
    <property type="protein sequence ID" value="CRI50666.1"/>
    <property type="molecule type" value="Genomic_DNA"/>
</dbReference>
<dbReference type="GO" id="GO:0000400">
    <property type="term" value="F:four-way junction DNA binding"/>
    <property type="evidence" value="ECO:0007669"/>
    <property type="project" value="UniProtKB-UniRule"/>
</dbReference>
<evidence type="ECO:0000256" key="5">
    <source>
        <dbReference type="ARBA" id="ARBA00023204"/>
    </source>
</evidence>
<feature type="domain" description="Helix-hairpin-helix DNA-binding motif class 1" evidence="7">
    <location>
        <begin position="74"/>
        <end position="93"/>
    </location>
</feature>
<evidence type="ECO:0000313" key="17">
    <source>
        <dbReference type="EMBL" id="CRI53318.1"/>
    </source>
</evidence>
<feature type="region of interest" description="Domain III" evidence="6">
    <location>
        <begin position="148"/>
        <end position="207"/>
    </location>
</feature>
<dbReference type="SUPFAM" id="SSF50249">
    <property type="entry name" value="Nucleic acid-binding proteins"/>
    <property type="match status" value="1"/>
</dbReference>
<dbReference type="GeneID" id="45050669"/>
<dbReference type="EMBL" id="LN847004">
    <property type="protein sequence ID" value="CRI40518.1"/>
    <property type="molecule type" value="Genomic_DNA"/>
</dbReference>
<evidence type="ECO:0000256" key="4">
    <source>
        <dbReference type="ARBA" id="ARBA00023172"/>
    </source>
</evidence>
<dbReference type="EMBL" id="LN846999">
    <property type="protein sequence ID" value="CRI38255.1"/>
    <property type="molecule type" value="Genomic_DNA"/>
</dbReference>
<dbReference type="NCBIfam" id="TIGR00084">
    <property type="entry name" value="ruvA"/>
    <property type="match status" value="1"/>
</dbReference>
<evidence type="ECO:0000313" key="12">
    <source>
        <dbReference type="EMBL" id="CRI46114.1"/>
    </source>
</evidence>
<evidence type="ECO:0000256" key="2">
    <source>
        <dbReference type="ARBA" id="ARBA00022763"/>
    </source>
</evidence>
<dbReference type="OMA" id="ECAGVGY"/>
<dbReference type="GO" id="GO:0005737">
    <property type="term" value="C:cytoplasm"/>
    <property type="evidence" value="ECO:0007669"/>
    <property type="project" value="UniProtKB-SubCell"/>
</dbReference>
<dbReference type="GO" id="GO:0016787">
    <property type="term" value="F:hydrolase activity"/>
    <property type="evidence" value="ECO:0007669"/>
    <property type="project" value="UniProtKB-KW"/>
</dbReference>
<evidence type="ECO:0000256" key="6">
    <source>
        <dbReference type="HAMAP-Rule" id="MF_00031"/>
    </source>
</evidence>
<dbReference type="Gene3D" id="2.40.50.140">
    <property type="entry name" value="Nucleic acid-binding proteins"/>
    <property type="match status" value="1"/>
</dbReference>
<protein>
    <recommendedName>
        <fullName evidence="6">Holliday junction branch migration complex subunit RuvA</fullName>
    </recommendedName>
</protein>
<evidence type="ECO:0000256" key="1">
    <source>
        <dbReference type="ARBA" id="ARBA00022490"/>
    </source>
</evidence>
<dbReference type="GO" id="GO:0009378">
    <property type="term" value="F:four-way junction helicase activity"/>
    <property type="evidence" value="ECO:0007669"/>
    <property type="project" value="InterPro"/>
</dbReference>
<dbReference type="Pfam" id="PF01330">
    <property type="entry name" value="RuvA_N"/>
    <property type="match status" value="1"/>
</dbReference>
<dbReference type="SMR" id="A0A0F7WPS9"/>
<keyword evidence="10" id="KW-0067">ATP-binding</keyword>
<evidence type="ECO:0000313" key="15">
    <source>
        <dbReference type="EMBL" id="CRI50666.1"/>
    </source>
</evidence>
<evidence type="ECO:0000313" key="9">
    <source>
        <dbReference type="EMBL" id="CRI40518.1"/>
    </source>
</evidence>
<dbReference type="InterPro" id="IPR003583">
    <property type="entry name" value="Hlx-hairpin-Hlx_DNA-bd_motif"/>
</dbReference>
<reference evidence="10" key="1">
    <citation type="submission" date="2015-05" db="EMBL/GenBank/DDBJ databases">
        <authorList>
            <person name="Rattei Thomas"/>
        </authorList>
    </citation>
    <scope>NUCLEOTIDE SEQUENCE</scope>
    <source>
        <strain evidence="8">CV15</strain>
        <strain evidence="9">CWL029c</strain>
        <strain evidence="10">GiD</strain>
        <strain evidence="11">H12</strain>
        <strain evidence="12">MUL2216</strain>
        <strain evidence="13">Panola</strain>
        <strain evidence="15">PB1</strain>
        <strain evidence="14">U1271</strain>
        <strain evidence="16">UZG1</strain>
        <strain evidence="17">Wien2</strain>
        <strain evidence="18">YK41</strain>
    </source>
</reference>
<dbReference type="EMBL" id="LN847245">
    <property type="protein sequence ID" value="CRI51793.1"/>
    <property type="molecule type" value="Genomic_DNA"/>
</dbReference>
<dbReference type="EMBL" id="LN847235">
    <property type="protein sequence ID" value="CRI47244.1"/>
    <property type="molecule type" value="Genomic_DNA"/>
</dbReference>
<name>A0A0F7WPS9_CHLPN</name>
<dbReference type="OrthoDB" id="5293449at2"/>
<keyword evidence="2 6" id="KW-0227">DNA damage</keyword>
<accession>A0A0F7WPS9</accession>
<dbReference type="PATRIC" id="fig|83558.13.peg.659"/>
<dbReference type="GO" id="GO:0006310">
    <property type="term" value="P:DNA recombination"/>
    <property type="evidence" value="ECO:0007669"/>
    <property type="project" value="UniProtKB-UniRule"/>
</dbReference>
<dbReference type="InterPro" id="IPR010994">
    <property type="entry name" value="RuvA_2-like"/>
</dbReference>
<evidence type="ECO:0000313" key="16">
    <source>
        <dbReference type="EMBL" id="CRI51793.1"/>
    </source>
</evidence>
<evidence type="ECO:0000313" key="10">
    <source>
        <dbReference type="EMBL" id="CRI41646.1"/>
    </source>
</evidence>
<comment type="domain">
    <text evidence="6">Has three domains with a flexible linker between the domains II and III and assumes an 'L' shape. Domain III is highly mobile and contacts RuvB.</text>
</comment>
<keyword evidence="10" id="KW-0378">Hydrolase</keyword>
<keyword evidence="10" id="KW-0547">Nucleotide-binding</keyword>
<dbReference type="SUPFAM" id="SSF47781">
    <property type="entry name" value="RuvA domain 2-like"/>
    <property type="match status" value="1"/>
</dbReference>
<evidence type="ECO:0000313" key="11">
    <source>
        <dbReference type="EMBL" id="CRI43875.1"/>
    </source>
</evidence>
<dbReference type="EMBL" id="LN847227">
    <property type="protein sequence ID" value="CRI46114.1"/>
    <property type="molecule type" value="Genomic_DNA"/>
</dbReference>
<comment type="subunit">
    <text evidence="6">Homotetramer. Forms an RuvA(8)-RuvB(12)-Holliday junction (HJ) complex. HJ DNA is sandwiched between 2 RuvA tetramers; dsDNA enters through RuvA and exits via RuvB. An RuvB hexamer assembles on each DNA strand where it exits the tetramer. Each RuvB hexamer is contacted by two RuvA subunits (via domain III) on 2 adjacent RuvB subunits; this complex drives branch migration. In the full resolvosome a probable DNA-RuvA(4)-RuvB(12)-RuvC(2) complex forms which resolves the HJ.</text>
</comment>
<evidence type="ECO:0000259" key="7">
    <source>
        <dbReference type="SMART" id="SM00278"/>
    </source>
</evidence>
<dbReference type="Gene3D" id="1.10.8.10">
    <property type="entry name" value="DNA helicase RuvA subunit, C-terminal domain"/>
    <property type="match status" value="1"/>
</dbReference>
<dbReference type="GO" id="GO:0048476">
    <property type="term" value="C:Holliday junction resolvase complex"/>
    <property type="evidence" value="ECO:0007669"/>
    <property type="project" value="UniProtKB-UniRule"/>
</dbReference>
<gene>
    <name evidence="6" type="primary">ruvA</name>
    <name evidence="8" type="ORF">BN1224_CV15_C_00880</name>
    <name evidence="10" type="ORF">BN1224_GiD_A_06470</name>
    <name evidence="11" type="ORF">BN1224_H12_EK_00140</name>
    <name evidence="12" type="ORF">BN1224_MUL2216_F_01690</name>
    <name evidence="13" type="ORF">BN1224_Panola_J_00530</name>
    <name evidence="15" type="ORF">BN1224_PB1_B_06350</name>
    <name evidence="14" type="ORF">BN1224_U1271_C_04770</name>
    <name evidence="16" type="ORF">BN1224_UZG1_A_06480</name>
    <name evidence="17" type="ORF">BN1224_Wien2_G_02730</name>
    <name evidence="18" type="ORF">BN1224_YK41_BR_00640</name>
    <name evidence="9" type="ORF">CWL029c_D_01550</name>
</gene>
<comment type="subcellular location">
    <subcellularLocation>
        <location evidence="6">Cytoplasm</location>
    </subcellularLocation>
</comment>
<feature type="domain" description="Helix-hairpin-helix DNA-binding motif class 1" evidence="7">
    <location>
        <begin position="109"/>
        <end position="128"/>
    </location>
</feature>
<keyword evidence="4 6" id="KW-0233">DNA recombination</keyword>
<dbReference type="AlphaFoldDB" id="A0A0F7WPS9"/>
<keyword evidence="5 6" id="KW-0234">DNA repair</keyword>
<evidence type="ECO:0000313" key="14">
    <source>
        <dbReference type="EMBL" id="CRI49537.1"/>
    </source>
</evidence>
<dbReference type="GO" id="GO:0005524">
    <property type="term" value="F:ATP binding"/>
    <property type="evidence" value="ECO:0007669"/>
    <property type="project" value="InterPro"/>
</dbReference>
<dbReference type="InterPro" id="IPR011114">
    <property type="entry name" value="RuvA_C"/>
</dbReference>
<dbReference type="SMART" id="SM00278">
    <property type="entry name" value="HhH1"/>
    <property type="match status" value="2"/>
</dbReference>
<comment type="similarity">
    <text evidence="6">Belongs to the RuvA family.</text>
</comment>
<comment type="caution">
    <text evidence="6">Lacks conserved residue(s) required for the propagation of feature annotation.</text>
</comment>
<dbReference type="EMBL" id="LN847190">
    <property type="protein sequence ID" value="CRI43875.1"/>
    <property type="molecule type" value="Genomic_DNA"/>
</dbReference>
<evidence type="ECO:0000256" key="3">
    <source>
        <dbReference type="ARBA" id="ARBA00023125"/>
    </source>
</evidence>
<evidence type="ECO:0000313" key="8">
    <source>
        <dbReference type="EMBL" id="CRI38255.1"/>
    </source>
</evidence>
<keyword evidence="10" id="KW-0347">Helicase</keyword>
<dbReference type="Gene3D" id="1.10.150.20">
    <property type="entry name" value="5' to 3' exonuclease, C-terminal subdomain"/>
    <property type="match status" value="1"/>
</dbReference>
<dbReference type="EMBL" id="LN847244">
    <property type="protein sequence ID" value="CRI49537.1"/>
    <property type="molecule type" value="Genomic_DNA"/>
</dbReference>
<dbReference type="EMBL" id="LN849043">
    <property type="protein sequence ID" value="CRI73287.1"/>
    <property type="molecule type" value="Genomic_DNA"/>
</dbReference>
<dbReference type="EMBL" id="LN847008">
    <property type="protein sequence ID" value="CRI41646.1"/>
    <property type="molecule type" value="Genomic_DNA"/>
</dbReference>
<keyword evidence="3 6" id="KW-0238">DNA-binding</keyword>
<dbReference type="InterPro" id="IPR013849">
    <property type="entry name" value="DNA_helicase_Holl-junc_RuvA_I"/>
</dbReference>
<organism evidence="10">
    <name type="scientific">Chlamydia pneumoniae</name>
    <name type="common">Chlamydophila pneumoniae</name>
    <dbReference type="NCBI Taxonomy" id="83558"/>
    <lineage>
        <taxon>Bacteria</taxon>
        <taxon>Pseudomonadati</taxon>
        <taxon>Chlamydiota</taxon>
        <taxon>Chlamydiia</taxon>
        <taxon>Chlamydiales</taxon>
        <taxon>Chlamydiaceae</taxon>
        <taxon>Chlamydia/Chlamydophila group</taxon>
        <taxon>Chlamydia</taxon>
    </lineage>
</organism>
<dbReference type="InterPro" id="IPR036267">
    <property type="entry name" value="RuvA_C_sf"/>
</dbReference>
<dbReference type="EMBL" id="LN847254">
    <property type="protein sequence ID" value="CRI53318.1"/>
    <property type="molecule type" value="Genomic_DNA"/>
</dbReference>